<dbReference type="GO" id="GO:0006508">
    <property type="term" value="P:proteolysis"/>
    <property type="evidence" value="ECO:0007669"/>
    <property type="project" value="UniProtKB-KW"/>
</dbReference>
<feature type="transmembrane region" description="Helical" evidence="1">
    <location>
        <begin position="210"/>
        <end position="230"/>
    </location>
</feature>
<feature type="transmembrane region" description="Helical" evidence="1">
    <location>
        <begin position="12"/>
        <end position="32"/>
    </location>
</feature>
<name>A0A4P6Q0M4_9ACTN</name>
<dbReference type="OrthoDB" id="3609935at2"/>
<dbReference type="EMBL" id="CP036455">
    <property type="protein sequence ID" value="QBI52244.1"/>
    <property type="molecule type" value="Genomic_DNA"/>
</dbReference>
<evidence type="ECO:0000256" key="1">
    <source>
        <dbReference type="SAM" id="Phobius"/>
    </source>
</evidence>
<feature type="transmembrane region" description="Helical" evidence="1">
    <location>
        <begin position="85"/>
        <end position="104"/>
    </location>
</feature>
<dbReference type="PANTHER" id="PTHR39430:SF1">
    <property type="entry name" value="PROTEASE"/>
    <property type="match status" value="1"/>
</dbReference>
<dbReference type="Pfam" id="PF02517">
    <property type="entry name" value="Rce1-like"/>
    <property type="match status" value="1"/>
</dbReference>
<organism evidence="3 4">
    <name type="scientific">Streptomonospora litoralis</name>
    <dbReference type="NCBI Taxonomy" id="2498135"/>
    <lineage>
        <taxon>Bacteria</taxon>
        <taxon>Bacillati</taxon>
        <taxon>Actinomycetota</taxon>
        <taxon>Actinomycetes</taxon>
        <taxon>Streptosporangiales</taxon>
        <taxon>Nocardiopsidaceae</taxon>
        <taxon>Streptomonospora</taxon>
    </lineage>
</organism>
<feature type="transmembrane region" description="Helical" evidence="1">
    <location>
        <begin position="143"/>
        <end position="165"/>
    </location>
</feature>
<feature type="transmembrane region" description="Helical" evidence="1">
    <location>
        <begin position="110"/>
        <end position="131"/>
    </location>
</feature>
<dbReference type="Proteomes" id="UP000292235">
    <property type="component" value="Chromosome"/>
</dbReference>
<evidence type="ECO:0000313" key="4">
    <source>
        <dbReference type="Proteomes" id="UP000292235"/>
    </source>
</evidence>
<feature type="transmembrane region" description="Helical" evidence="1">
    <location>
        <begin position="44"/>
        <end position="64"/>
    </location>
</feature>
<dbReference type="GO" id="GO:0004175">
    <property type="term" value="F:endopeptidase activity"/>
    <property type="evidence" value="ECO:0007669"/>
    <property type="project" value="UniProtKB-ARBA"/>
</dbReference>
<dbReference type="AlphaFoldDB" id="A0A4P6Q0M4"/>
<gene>
    <name evidence="3" type="ORF">EKD16_02140</name>
</gene>
<dbReference type="KEGG" id="strr:EKD16_02140"/>
<dbReference type="PANTHER" id="PTHR39430">
    <property type="entry name" value="MEMBRANE-ASSOCIATED PROTEASE-RELATED"/>
    <property type="match status" value="1"/>
</dbReference>
<sequence>MTQSHSRPVLRRAITVVGLAVYAAAFGGLLLSGTTAVSPSADPGAARITLWAAAVPALAAVALARLVPPRTPVPDPVADMPERRLTLETWVLVAAAVVFPVAVAGAGDTLWYPLAKVLLFLVVPLVAFRLLRGGGPRVRAIPAPTVWLAPLPAAAAWLLLSQVVFARPITQDLPDPVTLAVGSLITLLTAGVLEEVFYRGWLQTRLEALLGRWPAILAGSLLFTLMHAGSHLNEDALGVGVASLVAYQGVFGLMQGYLWARYRNIWVLIAVHAVVNLVYVDFLVQAVVS</sequence>
<keyword evidence="3" id="KW-0378">Hydrolase</keyword>
<keyword evidence="3" id="KW-0645">Protease</keyword>
<dbReference type="InterPro" id="IPR003675">
    <property type="entry name" value="Rce1/LyrA-like_dom"/>
</dbReference>
<proteinExistence type="predicted"/>
<protein>
    <submittedName>
        <fullName evidence="3">CAAX amino terminal protease self-immunity</fullName>
    </submittedName>
</protein>
<evidence type="ECO:0000259" key="2">
    <source>
        <dbReference type="Pfam" id="PF02517"/>
    </source>
</evidence>
<keyword evidence="4" id="KW-1185">Reference proteome</keyword>
<evidence type="ECO:0000313" key="3">
    <source>
        <dbReference type="EMBL" id="QBI52244.1"/>
    </source>
</evidence>
<dbReference type="RefSeq" id="WP_131096829.1">
    <property type="nucleotide sequence ID" value="NZ_CP036455.1"/>
</dbReference>
<feature type="transmembrane region" description="Helical" evidence="1">
    <location>
        <begin position="265"/>
        <end position="288"/>
    </location>
</feature>
<keyword evidence="1" id="KW-0812">Transmembrane</keyword>
<accession>A0A4P6Q0M4</accession>
<feature type="domain" description="CAAX prenyl protease 2/Lysostaphin resistance protein A-like" evidence="2">
    <location>
        <begin position="178"/>
        <end position="278"/>
    </location>
</feature>
<feature type="transmembrane region" description="Helical" evidence="1">
    <location>
        <begin position="177"/>
        <end position="198"/>
    </location>
</feature>
<reference evidence="3 4" key="1">
    <citation type="submission" date="2019-02" db="EMBL/GenBank/DDBJ databases">
        <authorList>
            <person name="Khodamoradi S."/>
            <person name="Hahnke R.L."/>
            <person name="Kaempfer P."/>
            <person name="Schumann P."/>
            <person name="Rohde M."/>
            <person name="Steinert M."/>
            <person name="Luzhetskyy A."/>
            <person name="Wink J."/>
            <person name="Ruckert C."/>
        </authorList>
    </citation>
    <scope>NUCLEOTIDE SEQUENCE [LARGE SCALE GENOMIC DNA]</scope>
    <source>
        <strain evidence="3 4">M2</strain>
    </source>
</reference>
<dbReference type="GO" id="GO:0080120">
    <property type="term" value="P:CAAX-box protein maturation"/>
    <property type="evidence" value="ECO:0007669"/>
    <property type="project" value="UniProtKB-ARBA"/>
</dbReference>
<feature type="transmembrane region" description="Helical" evidence="1">
    <location>
        <begin position="236"/>
        <end position="258"/>
    </location>
</feature>
<keyword evidence="1" id="KW-1133">Transmembrane helix</keyword>
<keyword evidence="1" id="KW-0472">Membrane</keyword>